<proteinExistence type="predicted"/>
<evidence type="ECO:0000256" key="1">
    <source>
        <dbReference type="SAM" id="SignalP"/>
    </source>
</evidence>
<dbReference type="Proteomes" id="UP000051530">
    <property type="component" value="Unassembled WGS sequence"/>
</dbReference>
<evidence type="ECO:0000313" key="2">
    <source>
        <dbReference type="EMBL" id="KRH92927.1"/>
    </source>
</evidence>
<dbReference type="VEuPathDB" id="MicrosporidiaDB:M153_2049000284"/>
<keyword evidence="1" id="KW-0732">Signal</keyword>
<protein>
    <submittedName>
        <fullName evidence="2">Uncharacterized protein</fullName>
    </submittedName>
</protein>
<dbReference type="OrthoDB" id="10386270at2759"/>
<sequence>MLILFFIIYIFTKSNPVFKGDVDYFNEFNISPKELRKYMNIFDEHPKNEYNKDHSKKNVIFDNDVFDALFGVEEFREMPVHVPTDEEIRDEEDR</sequence>
<dbReference type="EMBL" id="LGUB01000583">
    <property type="protein sequence ID" value="KRH92927.1"/>
    <property type="molecule type" value="Genomic_DNA"/>
</dbReference>
<organism evidence="2 3">
    <name type="scientific">Pseudoloma neurophilia</name>
    <dbReference type="NCBI Taxonomy" id="146866"/>
    <lineage>
        <taxon>Eukaryota</taxon>
        <taxon>Fungi</taxon>
        <taxon>Fungi incertae sedis</taxon>
        <taxon>Microsporidia</taxon>
        <taxon>Pseudoloma</taxon>
    </lineage>
</organism>
<feature type="chain" id="PRO_5006399051" evidence="1">
    <location>
        <begin position="17"/>
        <end position="94"/>
    </location>
</feature>
<comment type="caution">
    <text evidence="2">The sequence shown here is derived from an EMBL/GenBank/DDBJ whole genome shotgun (WGS) entry which is preliminary data.</text>
</comment>
<keyword evidence="3" id="KW-1185">Reference proteome</keyword>
<accession>A0A0R0M0F7</accession>
<evidence type="ECO:0000313" key="3">
    <source>
        <dbReference type="Proteomes" id="UP000051530"/>
    </source>
</evidence>
<feature type="signal peptide" evidence="1">
    <location>
        <begin position="1"/>
        <end position="16"/>
    </location>
</feature>
<feature type="non-terminal residue" evidence="2">
    <location>
        <position position="94"/>
    </location>
</feature>
<name>A0A0R0M0F7_9MICR</name>
<dbReference type="AlphaFoldDB" id="A0A0R0M0F7"/>
<reference evidence="2 3" key="1">
    <citation type="submission" date="2015-07" db="EMBL/GenBank/DDBJ databases">
        <title>The genome of Pseudoloma neurophilia, a relevant intracellular parasite of the zebrafish.</title>
        <authorList>
            <person name="Ndikumana S."/>
            <person name="Pelin A."/>
            <person name="Sanders J."/>
            <person name="Corradi N."/>
        </authorList>
    </citation>
    <scope>NUCLEOTIDE SEQUENCE [LARGE SCALE GENOMIC DNA]</scope>
    <source>
        <strain evidence="2 3">MK1</strain>
    </source>
</reference>
<gene>
    <name evidence="2" type="ORF">M153_2049000284</name>
</gene>